<keyword evidence="1 3" id="KW-0808">Transferase</keyword>
<dbReference type="AlphaFoldDB" id="A0A1I6GS92"/>
<dbReference type="CDD" id="cd04301">
    <property type="entry name" value="NAT_SF"/>
    <property type="match status" value="1"/>
</dbReference>
<dbReference type="PROSITE" id="PS51186">
    <property type="entry name" value="GNAT"/>
    <property type="match status" value="1"/>
</dbReference>
<organism evidence="3 4">
    <name type="scientific">Robiginitalea myxolifaciens</name>
    <dbReference type="NCBI Taxonomy" id="400055"/>
    <lineage>
        <taxon>Bacteria</taxon>
        <taxon>Pseudomonadati</taxon>
        <taxon>Bacteroidota</taxon>
        <taxon>Flavobacteriia</taxon>
        <taxon>Flavobacteriales</taxon>
        <taxon>Flavobacteriaceae</taxon>
        <taxon>Robiginitalea</taxon>
    </lineage>
</organism>
<dbReference type="SUPFAM" id="SSF55729">
    <property type="entry name" value="Acyl-CoA N-acyltransferases (Nat)"/>
    <property type="match status" value="1"/>
</dbReference>
<reference evidence="3 4" key="1">
    <citation type="submission" date="2016-10" db="EMBL/GenBank/DDBJ databases">
        <authorList>
            <person name="de Groot N.N."/>
        </authorList>
    </citation>
    <scope>NUCLEOTIDE SEQUENCE [LARGE SCALE GENOMIC DNA]</scope>
    <source>
        <strain evidence="3 4">DSM 21019</strain>
    </source>
</reference>
<accession>A0A1I6GS92</accession>
<dbReference type="GO" id="GO:0008080">
    <property type="term" value="F:N-acetyltransferase activity"/>
    <property type="evidence" value="ECO:0007669"/>
    <property type="project" value="InterPro"/>
</dbReference>
<sequence length="163" mass="18120">MDLKGLTIRPITRSDNTAIAGIIRSVMREWGAPEEGSALSDPELDRMFETYEPVGSMYWVVADGTQVLGGAGIAPLAGGPQGTCELQKMYFRPELRGKGMGATLIGKAMEEARKLGYRQCYIETMPYMDKAMRLYERFGFEKRSEPLGNTGHTACQVWLEKTL</sequence>
<name>A0A1I6GS92_9FLAO</name>
<evidence type="ECO:0000256" key="1">
    <source>
        <dbReference type="ARBA" id="ARBA00022679"/>
    </source>
</evidence>
<dbReference type="Proteomes" id="UP000199534">
    <property type="component" value="Unassembled WGS sequence"/>
</dbReference>
<dbReference type="Pfam" id="PF00583">
    <property type="entry name" value="Acetyltransf_1"/>
    <property type="match status" value="1"/>
</dbReference>
<dbReference type="EMBL" id="FOYQ01000002">
    <property type="protein sequence ID" value="SFR44961.1"/>
    <property type="molecule type" value="Genomic_DNA"/>
</dbReference>
<dbReference type="Gene3D" id="3.40.630.30">
    <property type="match status" value="1"/>
</dbReference>
<dbReference type="PANTHER" id="PTHR13947:SF37">
    <property type="entry name" value="LD18367P"/>
    <property type="match status" value="1"/>
</dbReference>
<evidence type="ECO:0000259" key="2">
    <source>
        <dbReference type="PROSITE" id="PS51186"/>
    </source>
</evidence>
<dbReference type="PANTHER" id="PTHR13947">
    <property type="entry name" value="GNAT FAMILY N-ACETYLTRANSFERASE"/>
    <property type="match status" value="1"/>
</dbReference>
<gene>
    <name evidence="3" type="ORF">SAMN04490243_1652</name>
</gene>
<dbReference type="InterPro" id="IPR000182">
    <property type="entry name" value="GNAT_dom"/>
</dbReference>
<feature type="domain" description="N-acetyltransferase" evidence="2">
    <location>
        <begin position="6"/>
        <end position="163"/>
    </location>
</feature>
<evidence type="ECO:0000313" key="4">
    <source>
        <dbReference type="Proteomes" id="UP000199534"/>
    </source>
</evidence>
<keyword evidence="4" id="KW-1185">Reference proteome</keyword>
<dbReference type="InterPro" id="IPR016181">
    <property type="entry name" value="Acyl_CoA_acyltransferase"/>
</dbReference>
<proteinExistence type="predicted"/>
<dbReference type="OrthoDB" id="5419426at2"/>
<protein>
    <submittedName>
        <fullName evidence="3">Putative acetyltransferase</fullName>
    </submittedName>
</protein>
<dbReference type="STRING" id="400055.SAMN04490243_1652"/>
<dbReference type="RefSeq" id="WP_092982149.1">
    <property type="nucleotide sequence ID" value="NZ_FOYQ01000002.1"/>
</dbReference>
<dbReference type="InterPro" id="IPR050769">
    <property type="entry name" value="NAT_camello-type"/>
</dbReference>
<evidence type="ECO:0000313" key="3">
    <source>
        <dbReference type="EMBL" id="SFR44961.1"/>
    </source>
</evidence>